<proteinExistence type="predicted"/>
<gene>
    <name evidence="2" type="ORF">K5P26_06210</name>
</gene>
<dbReference type="EMBL" id="JAILXK010000001">
    <property type="protein sequence ID" value="MBY4636732.1"/>
    <property type="molecule type" value="Genomic_DNA"/>
</dbReference>
<dbReference type="Pfam" id="PF04307">
    <property type="entry name" value="YdjM"/>
    <property type="match status" value="1"/>
</dbReference>
<evidence type="ECO:0000313" key="3">
    <source>
        <dbReference type="Proteomes" id="UP001166571"/>
    </source>
</evidence>
<dbReference type="Proteomes" id="UP001166571">
    <property type="component" value="Unassembled WGS sequence"/>
</dbReference>
<dbReference type="PANTHER" id="PTHR40031">
    <property type="entry name" value="HYPOTHETICAL MEMBRANE SPANNING PROTEIN"/>
    <property type="match status" value="1"/>
</dbReference>
<dbReference type="PANTHER" id="PTHR40031:SF1">
    <property type="entry name" value="MEMBRANE-BOUND METAL-DEPENDENT HYDROLASE"/>
    <property type="match status" value="1"/>
</dbReference>
<dbReference type="GO" id="GO:0016787">
    <property type="term" value="F:hydrolase activity"/>
    <property type="evidence" value="ECO:0007669"/>
    <property type="project" value="UniProtKB-KW"/>
</dbReference>
<reference evidence="2" key="1">
    <citation type="submission" date="2021-08" db="EMBL/GenBank/DDBJ databases">
        <title>Sphingopyxis panaciterrulae sp. nov., isolated from the surface water of the Yellow Sea.</title>
        <authorList>
            <person name="Gao Z."/>
            <person name="Zhang D."/>
            <person name="Zhang A."/>
        </authorList>
    </citation>
    <scope>NUCLEOTIDE SEQUENCE</scope>
    <source>
        <strain evidence="2">XHP0097</strain>
    </source>
</reference>
<keyword evidence="3" id="KW-1185">Reference proteome</keyword>
<feature type="transmembrane region" description="Helical" evidence="1">
    <location>
        <begin position="168"/>
        <end position="187"/>
    </location>
</feature>
<keyword evidence="1" id="KW-0812">Transmembrane</keyword>
<keyword evidence="2" id="KW-0378">Hydrolase</keyword>
<evidence type="ECO:0000256" key="1">
    <source>
        <dbReference type="SAM" id="Phobius"/>
    </source>
</evidence>
<dbReference type="InterPro" id="IPR053170">
    <property type="entry name" value="Transcription_regulator"/>
</dbReference>
<organism evidence="2 3">
    <name type="scientific">Sphingopyxis jiangsuensis</name>
    <dbReference type="NCBI Taxonomy" id="2871171"/>
    <lineage>
        <taxon>Bacteria</taxon>
        <taxon>Pseudomonadati</taxon>
        <taxon>Pseudomonadota</taxon>
        <taxon>Alphaproteobacteria</taxon>
        <taxon>Sphingomonadales</taxon>
        <taxon>Sphingomonadaceae</taxon>
        <taxon>Sphingopyxis</taxon>
    </lineage>
</organism>
<accession>A0ABS7MCJ2</accession>
<dbReference type="RefSeq" id="WP_201925482.1">
    <property type="nucleotide sequence ID" value="NZ_JAERPO010000001.1"/>
</dbReference>
<protein>
    <submittedName>
        <fullName evidence="2">Metal-dependent hydrolase</fullName>
    </submittedName>
</protein>
<sequence length="318" mass="35157">MDNLTHSLVGALLGQMGLKKKSAYAMPTLIIAANLPDIDASCAIYGIESLAMRRGITHGPIALILLPVILWGIILAFDAWQVRRGTRPAQRAPLHKGWLLVLAFIGCFSHPALDWLNNYGIRLLEPFSSRWFYGDTLFIIDVWIWAALGLSIWISLRREVRGGQDWSKPAWTGFLAVSAYIFANGLITGSAERTAHDALAAAGRQDILVVASPPPLTFWRRDIFWRAQDRFGGGDFVPGVGGSIDISGTLTGMDDPQIAEWAKSDPAARAFLFWARMPFAKREADAIVLHDQRFDHPLAQDRFTVRLKAPDINASEAP</sequence>
<keyword evidence="1" id="KW-0472">Membrane</keyword>
<feature type="transmembrane region" description="Helical" evidence="1">
    <location>
        <begin position="98"/>
        <end position="116"/>
    </location>
</feature>
<keyword evidence="1" id="KW-1133">Transmembrane helix</keyword>
<dbReference type="InterPro" id="IPR007404">
    <property type="entry name" value="YdjM-like"/>
</dbReference>
<feature type="transmembrane region" description="Helical" evidence="1">
    <location>
        <begin position="136"/>
        <end position="156"/>
    </location>
</feature>
<evidence type="ECO:0000313" key="2">
    <source>
        <dbReference type="EMBL" id="MBY4636732.1"/>
    </source>
</evidence>
<feature type="transmembrane region" description="Helical" evidence="1">
    <location>
        <begin position="56"/>
        <end position="77"/>
    </location>
</feature>
<comment type="caution">
    <text evidence="2">The sequence shown here is derived from an EMBL/GenBank/DDBJ whole genome shotgun (WGS) entry which is preliminary data.</text>
</comment>
<name>A0ABS7MCJ2_9SPHN</name>